<dbReference type="EMBL" id="JAVRRJ010000004">
    <property type="protein sequence ID" value="KAK5085688.1"/>
    <property type="molecule type" value="Genomic_DNA"/>
</dbReference>
<evidence type="ECO:0000256" key="4">
    <source>
        <dbReference type="ARBA" id="ARBA00022989"/>
    </source>
</evidence>
<feature type="transmembrane region" description="Helical" evidence="6">
    <location>
        <begin position="383"/>
        <end position="403"/>
    </location>
</feature>
<organism evidence="7 8">
    <name type="scientific">Lithohypha guttulata</name>
    <dbReference type="NCBI Taxonomy" id="1690604"/>
    <lineage>
        <taxon>Eukaryota</taxon>
        <taxon>Fungi</taxon>
        <taxon>Dikarya</taxon>
        <taxon>Ascomycota</taxon>
        <taxon>Pezizomycotina</taxon>
        <taxon>Eurotiomycetes</taxon>
        <taxon>Chaetothyriomycetidae</taxon>
        <taxon>Chaetothyriales</taxon>
        <taxon>Trichomeriaceae</taxon>
        <taxon>Lithohypha</taxon>
    </lineage>
</organism>
<feature type="transmembrane region" description="Helical" evidence="6">
    <location>
        <begin position="448"/>
        <end position="469"/>
    </location>
</feature>
<evidence type="ECO:0008006" key="9">
    <source>
        <dbReference type="Google" id="ProtNLM"/>
    </source>
</evidence>
<feature type="transmembrane region" description="Helical" evidence="6">
    <location>
        <begin position="332"/>
        <end position="349"/>
    </location>
</feature>
<evidence type="ECO:0000256" key="3">
    <source>
        <dbReference type="ARBA" id="ARBA00022692"/>
    </source>
</evidence>
<dbReference type="InterPro" id="IPR011701">
    <property type="entry name" value="MFS"/>
</dbReference>
<evidence type="ECO:0000256" key="1">
    <source>
        <dbReference type="ARBA" id="ARBA00004141"/>
    </source>
</evidence>
<dbReference type="PANTHER" id="PTHR43791">
    <property type="entry name" value="PERMEASE-RELATED"/>
    <property type="match status" value="1"/>
</dbReference>
<proteinExistence type="predicted"/>
<feature type="transmembrane region" description="Helical" evidence="6">
    <location>
        <begin position="153"/>
        <end position="173"/>
    </location>
</feature>
<dbReference type="GO" id="GO:0022857">
    <property type="term" value="F:transmembrane transporter activity"/>
    <property type="evidence" value="ECO:0007669"/>
    <property type="project" value="InterPro"/>
</dbReference>
<evidence type="ECO:0000256" key="6">
    <source>
        <dbReference type="SAM" id="Phobius"/>
    </source>
</evidence>
<evidence type="ECO:0000256" key="2">
    <source>
        <dbReference type="ARBA" id="ARBA00022448"/>
    </source>
</evidence>
<feature type="transmembrane region" description="Helical" evidence="6">
    <location>
        <begin position="356"/>
        <end position="377"/>
    </location>
</feature>
<dbReference type="FunFam" id="1.20.1250.20:FF:000409">
    <property type="entry name" value="MFS general substrate transporter"/>
    <property type="match status" value="1"/>
</dbReference>
<feature type="transmembrane region" description="Helical" evidence="6">
    <location>
        <begin position="120"/>
        <end position="141"/>
    </location>
</feature>
<dbReference type="PANTHER" id="PTHR43791:SF47">
    <property type="entry name" value="MAJOR FACILITATOR SUPERFAMILY (MFS) PROFILE DOMAIN-CONTAINING PROTEIN-RELATED"/>
    <property type="match status" value="1"/>
</dbReference>
<evidence type="ECO:0000313" key="8">
    <source>
        <dbReference type="Proteomes" id="UP001309876"/>
    </source>
</evidence>
<dbReference type="SUPFAM" id="SSF103473">
    <property type="entry name" value="MFS general substrate transporter"/>
    <property type="match status" value="1"/>
</dbReference>
<feature type="transmembrane region" description="Helical" evidence="6">
    <location>
        <begin position="415"/>
        <end position="436"/>
    </location>
</feature>
<feature type="transmembrane region" description="Helical" evidence="6">
    <location>
        <begin position="185"/>
        <end position="204"/>
    </location>
</feature>
<reference evidence="7 8" key="1">
    <citation type="submission" date="2023-08" db="EMBL/GenBank/DDBJ databases">
        <title>Black Yeasts Isolated from many extreme environments.</title>
        <authorList>
            <person name="Coleine C."/>
            <person name="Stajich J.E."/>
            <person name="Selbmann L."/>
        </authorList>
    </citation>
    <scope>NUCLEOTIDE SEQUENCE [LARGE SCALE GENOMIC DNA]</scope>
    <source>
        <strain evidence="7 8">CCFEE 5910</strain>
    </source>
</reference>
<dbReference type="FunFam" id="1.20.1250.20:FF:000511">
    <property type="entry name" value="MFS general substrate transporter"/>
    <property type="match status" value="1"/>
</dbReference>
<accession>A0AAN7SZ78</accession>
<dbReference type="Proteomes" id="UP001309876">
    <property type="component" value="Unassembled WGS sequence"/>
</dbReference>
<name>A0AAN7SZ78_9EURO</name>
<keyword evidence="3 6" id="KW-0812">Transmembrane</keyword>
<protein>
    <recommendedName>
        <fullName evidence="9">Phthalate transporter</fullName>
    </recommendedName>
</protein>
<comment type="subcellular location">
    <subcellularLocation>
        <location evidence="1">Membrane</location>
        <topology evidence="1">Multi-pass membrane protein</topology>
    </subcellularLocation>
</comment>
<dbReference type="GO" id="GO:0016020">
    <property type="term" value="C:membrane"/>
    <property type="evidence" value="ECO:0007669"/>
    <property type="project" value="UniProtKB-SubCell"/>
</dbReference>
<evidence type="ECO:0000256" key="5">
    <source>
        <dbReference type="ARBA" id="ARBA00023136"/>
    </source>
</evidence>
<comment type="caution">
    <text evidence="7">The sequence shown here is derived from an EMBL/GenBank/DDBJ whole genome shotgun (WGS) entry which is preliminary data.</text>
</comment>
<keyword evidence="5 6" id="KW-0472">Membrane</keyword>
<keyword evidence="2" id="KW-0813">Transport</keyword>
<evidence type="ECO:0000313" key="7">
    <source>
        <dbReference type="EMBL" id="KAK5085688.1"/>
    </source>
</evidence>
<dbReference type="Gene3D" id="1.20.1250.20">
    <property type="entry name" value="MFS general substrate transporter like domains"/>
    <property type="match status" value="2"/>
</dbReference>
<gene>
    <name evidence="7" type="ORF">LTR05_004976</name>
</gene>
<dbReference type="InterPro" id="IPR036259">
    <property type="entry name" value="MFS_trans_sf"/>
</dbReference>
<feature type="transmembrane region" description="Helical" evidence="6">
    <location>
        <begin position="216"/>
        <end position="238"/>
    </location>
</feature>
<feature type="transmembrane region" description="Helical" evidence="6">
    <location>
        <begin position="91"/>
        <end position="108"/>
    </location>
</feature>
<dbReference type="AlphaFoldDB" id="A0AAN7SZ78"/>
<feature type="transmembrane region" description="Helical" evidence="6">
    <location>
        <begin position="291"/>
        <end position="312"/>
    </location>
</feature>
<keyword evidence="4 6" id="KW-1133">Transmembrane helix</keyword>
<dbReference type="Pfam" id="PF07690">
    <property type="entry name" value="MFS_1"/>
    <property type="match status" value="1"/>
</dbReference>
<sequence length="493" mass="54495">MATHSSSPDTSVYDKVTEAKHVDEALSDNSKEALDYDPEYTPAEQKKIIHRVDMRLISTCGILYCISLMDRTNLSAAAIAGMNVELRLNVGFRYSTIALVFFITYVLFQPPMTVLCRKIGPRPFLAGICFAWGGVMIGFGFPTQWTSMIPLRLILGVLEAGFFPGCVYLISTWYVRYDLQKRYSVFYLIGCLASACAGILAFGLMQMDGINGYRGWRWIFIMEGILTCVLGAGGYFLLVDFPDRAHRTALWFLNEKECAFILRRINKDRDDAAVESFNFKKWVSNGLDLKIWGFAMIFFCLTTVSYAIAYFLPIILRNGMGFSVGASQCLVAPPYAFAGIVMFGTAWLADKYRVRGPILIGNAVLGLIGLPMMGYASSSGVRYLGVFFVTASANANIPACMAYQANNIRGQWKRAFCSATLVGFGGIGGISGSLVFRSQDAPTYRPGIFAAIACNLLIIVIVICNTIYFRAANKKVDRGEKVLEGLPGFKYTI</sequence>
<keyword evidence="8" id="KW-1185">Reference proteome</keyword>